<evidence type="ECO:0000313" key="5">
    <source>
        <dbReference type="EMBL" id="API58314.1"/>
    </source>
</evidence>
<keyword evidence="2" id="KW-0862">Zinc</keyword>
<gene>
    <name evidence="5" type="ORF">BSL82_02490</name>
</gene>
<comment type="similarity">
    <text evidence="1 2">Belongs to the Cu-Zn superoxide dismutase family.</text>
</comment>
<evidence type="ECO:0000256" key="3">
    <source>
        <dbReference type="SAM" id="SignalP"/>
    </source>
</evidence>
<dbReference type="SUPFAM" id="SSF49329">
    <property type="entry name" value="Cu,Zn superoxide dismutase-like"/>
    <property type="match status" value="1"/>
</dbReference>
<dbReference type="CDD" id="cd00305">
    <property type="entry name" value="Cu-Zn_Superoxide_Dismutase"/>
    <property type="match status" value="1"/>
</dbReference>
<keyword evidence="2" id="KW-0479">Metal-binding</keyword>
<proteinExistence type="inferred from homology"/>
<dbReference type="GO" id="GO:0005507">
    <property type="term" value="F:copper ion binding"/>
    <property type="evidence" value="ECO:0007669"/>
    <property type="project" value="InterPro"/>
</dbReference>
<evidence type="ECO:0000256" key="2">
    <source>
        <dbReference type="RuleBase" id="RU000393"/>
    </source>
</evidence>
<evidence type="ECO:0000259" key="4">
    <source>
        <dbReference type="Pfam" id="PF00080"/>
    </source>
</evidence>
<keyword evidence="2" id="KW-0560">Oxidoreductase</keyword>
<dbReference type="InterPro" id="IPR001424">
    <property type="entry name" value="SOD_Cu_Zn_dom"/>
</dbReference>
<dbReference type="InterPro" id="IPR024134">
    <property type="entry name" value="SOD_Cu/Zn_/chaperone"/>
</dbReference>
<protein>
    <recommendedName>
        <fullName evidence="2">Superoxide dismutase [Cu-Zn]</fullName>
        <ecNumber evidence="2">1.15.1.1</ecNumber>
    </recommendedName>
</protein>
<dbReference type="InterPro" id="IPR018152">
    <property type="entry name" value="SOD_Cu/Zn_BS"/>
</dbReference>
<comment type="cofactor">
    <cofactor evidence="2">
        <name>Zn(2+)</name>
        <dbReference type="ChEBI" id="CHEBI:29105"/>
    </cofactor>
    <text evidence="2">Binds 1 zinc ion per subunit.</text>
</comment>
<evidence type="ECO:0000313" key="6">
    <source>
        <dbReference type="Proteomes" id="UP000182063"/>
    </source>
</evidence>
<name>A0A1L3ZRQ5_9SPHN</name>
<accession>A0A1L3ZRQ5</accession>
<dbReference type="InterPro" id="IPR036423">
    <property type="entry name" value="SOD-like_Cu/Zn_dom_sf"/>
</dbReference>
<dbReference type="Proteomes" id="UP000182063">
    <property type="component" value="Chromosome"/>
</dbReference>
<feature type="signal peptide" evidence="3">
    <location>
        <begin position="1"/>
        <end position="25"/>
    </location>
</feature>
<keyword evidence="3" id="KW-0732">Signal</keyword>
<dbReference type="Pfam" id="PF00080">
    <property type="entry name" value="Sod_Cu"/>
    <property type="match status" value="1"/>
</dbReference>
<reference evidence="6" key="1">
    <citation type="submission" date="2016-11" db="EMBL/GenBank/DDBJ databases">
        <title>Complete Genome Sequence of alachlor-degrading Sphingomonas sp. strain JJ-A5.</title>
        <authorList>
            <person name="Lee H."/>
            <person name="Ka J.-O."/>
        </authorList>
    </citation>
    <scope>NUCLEOTIDE SEQUENCE [LARGE SCALE GENOMIC DNA]</scope>
    <source>
        <strain evidence="6">JJ-A5</strain>
    </source>
</reference>
<dbReference type="PANTHER" id="PTHR10003">
    <property type="entry name" value="SUPEROXIDE DISMUTASE CU-ZN -RELATED"/>
    <property type="match status" value="1"/>
</dbReference>
<dbReference type="EMBL" id="CP018221">
    <property type="protein sequence ID" value="API58314.1"/>
    <property type="molecule type" value="Genomic_DNA"/>
</dbReference>
<comment type="function">
    <text evidence="2">Destroys radicals which are normally produced within the cells and which are toxic to biological systems.</text>
</comment>
<comment type="cofactor">
    <cofactor evidence="2">
        <name>Cu cation</name>
        <dbReference type="ChEBI" id="CHEBI:23378"/>
    </cofactor>
    <text evidence="2">Binds 1 copper ion per subunit.</text>
</comment>
<dbReference type="AlphaFoldDB" id="A0A1L3ZRQ5"/>
<dbReference type="STRING" id="1921510.BSL82_02490"/>
<dbReference type="GO" id="GO:0004784">
    <property type="term" value="F:superoxide dismutase activity"/>
    <property type="evidence" value="ECO:0007669"/>
    <property type="project" value="UniProtKB-EC"/>
</dbReference>
<organism evidence="5 6">
    <name type="scientific">Tardibacter chloracetimidivorans</name>
    <dbReference type="NCBI Taxonomy" id="1921510"/>
    <lineage>
        <taxon>Bacteria</taxon>
        <taxon>Pseudomonadati</taxon>
        <taxon>Pseudomonadota</taxon>
        <taxon>Alphaproteobacteria</taxon>
        <taxon>Sphingomonadales</taxon>
        <taxon>Sphingomonadaceae</taxon>
        <taxon>Tardibacter</taxon>
    </lineage>
</organism>
<comment type="catalytic activity">
    <reaction evidence="2">
        <text>2 superoxide + 2 H(+) = H2O2 + O2</text>
        <dbReference type="Rhea" id="RHEA:20696"/>
        <dbReference type="ChEBI" id="CHEBI:15378"/>
        <dbReference type="ChEBI" id="CHEBI:15379"/>
        <dbReference type="ChEBI" id="CHEBI:16240"/>
        <dbReference type="ChEBI" id="CHEBI:18421"/>
        <dbReference type="EC" id="1.15.1.1"/>
    </reaction>
</comment>
<evidence type="ECO:0000256" key="1">
    <source>
        <dbReference type="ARBA" id="ARBA00010457"/>
    </source>
</evidence>
<dbReference type="Gene3D" id="2.60.40.200">
    <property type="entry name" value="Superoxide dismutase, copper/zinc binding domain"/>
    <property type="match status" value="1"/>
</dbReference>
<dbReference type="KEGG" id="sphj:BSL82_02490"/>
<keyword evidence="2" id="KW-0186">Copper</keyword>
<sequence>MAFRKTGLVLSLVAAGALGAAAANAGGAGKSAGTTLMDADGKSIGQVSIKKEDDGLLVKTTVTGLKPGNYAFHLHTVGKCEAPGFTSAEGHWNPTGKEHGKDNPQGKHMGDLPNIEVAASGSGSLEQKISAATLTKGENALLDADGAAAVLHAGPDDYKTNPSGDSGARIACGVIAPSK</sequence>
<feature type="domain" description="Superoxide dismutase copper/zinc binding" evidence="4">
    <location>
        <begin position="45"/>
        <end position="175"/>
    </location>
</feature>
<feature type="chain" id="PRO_5012498929" description="Superoxide dismutase [Cu-Zn]" evidence="3">
    <location>
        <begin position="26"/>
        <end position="179"/>
    </location>
</feature>
<keyword evidence="6" id="KW-1185">Reference proteome</keyword>
<dbReference type="PROSITE" id="PS00332">
    <property type="entry name" value="SOD_CU_ZN_2"/>
    <property type="match status" value="1"/>
</dbReference>
<dbReference type="EC" id="1.15.1.1" evidence="2"/>
<dbReference type="RefSeq" id="WP_072595887.1">
    <property type="nucleotide sequence ID" value="NZ_CP018221.1"/>
</dbReference>